<accession>A0A7S9LRZ8</accession>
<dbReference type="GO" id="GO:0140359">
    <property type="term" value="F:ABC-type transporter activity"/>
    <property type="evidence" value="ECO:0007669"/>
    <property type="project" value="InterPro"/>
</dbReference>
<dbReference type="GO" id="GO:0016887">
    <property type="term" value="F:ATP hydrolysis activity"/>
    <property type="evidence" value="ECO:0007669"/>
    <property type="project" value="InterPro"/>
</dbReference>
<keyword evidence="7" id="KW-0472">Membrane</keyword>
<dbReference type="InterPro" id="IPR013611">
    <property type="entry name" value="Transp-assoc_OB_typ2"/>
</dbReference>
<evidence type="ECO:0000256" key="1">
    <source>
        <dbReference type="ARBA" id="ARBA00005417"/>
    </source>
</evidence>
<dbReference type="InterPro" id="IPR003593">
    <property type="entry name" value="AAA+_ATPase"/>
</dbReference>
<dbReference type="Gene3D" id="2.40.50.140">
    <property type="entry name" value="Nucleic acid-binding proteins"/>
    <property type="match status" value="1"/>
</dbReference>
<dbReference type="AlphaFoldDB" id="A0A7S9LRZ8"/>
<keyword evidence="10" id="KW-1185">Reference proteome</keyword>
<protein>
    <submittedName>
        <fullName evidence="9">ABC transporter ATP-binding protein</fullName>
    </submittedName>
</protein>
<name>A0A7S9LRZ8_9RHOB</name>
<evidence type="ECO:0000256" key="5">
    <source>
        <dbReference type="ARBA" id="ARBA00022840"/>
    </source>
</evidence>
<dbReference type="FunFam" id="3.40.50.300:FF:000042">
    <property type="entry name" value="Maltose/maltodextrin ABC transporter, ATP-binding protein"/>
    <property type="match status" value="1"/>
</dbReference>
<dbReference type="RefSeq" id="WP_196102864.1">
    <property type="nucleotide sequence ID" value="NZ_CP064942.1"/>
</dbReference>
<evidence type="ECO:0000256" key="6">
    <source>
        <dbReference type="ARBA" id="ARBA00022967"/>
    </source>
</evidence>
<dbReference type="PROSITE" id="PS00211">
    <property type="entry name" value="ABC_TRANSPORTER_1"/>
    <property type="match status" value="1"/>
</dbReference>
<dbReference type="Pfam" id="PF00005">
    <property type="entry name" value="ABC_tran"/>
    <property type="match status" value="1"/>
</dbReference>
<feature type="domain" description="ABC transporter" evidence="8">
    <location>
        <begin position="4"/>
        <end position="250"/>
    </location>
</feature>
<dbReference type="GO" id="GO:0055052">
    <property type="term" value="C:ATP-binding cassette (ABC) transporter complex, substrate-binding subunit-containing"/>
    <property type="evidence" value="ECO:0007669"/>
    <property type="project" value="TreeGrafter"/>
</dbReference>
<dbReference type="PANTHER" id="PTHR43875:SF15">
    <property type="entry name" value="TREHALOSE IMPORT ATP-BINDING PROTEIN SUGC"/>
    <property type="match status" value="1"/>
</dbReference>
<dbReference type="Pfam" id="PF08402">
    <property type="entry name" value="TOBE_2"/>
    <property type="match status" value="1"/>
</dbReference>
<dbReference type="SUPFAM" id="SSF52540">
    <property type="entry name" value="P-loop containing nucleoside triphosphate hydrolases"/>
    <property type="match status" value="1"/>
</dbReference>
<dbReference type="PANTHER" id="PTHR43875">
    <property type="entry name" value="MALTODEXTRIN IMPORT ATP-BINDING PROTEIN MSMX"/>
    <property type="match status" value="1"/>
</dbReference>
<proteinExistence type="inferred from homology"/>
<organism evidence="9 10">
    <name type="scientific">Pontivivens ytuae</name>
    <dbReference type="NCBI Taxonomy" id="2789856"/>
    <lineage>
        <taxon>Bacteria</taxon>
        <taxon>Pseudomonadati</taxon>
        <taxon>Pseudomonadota</taxon>
        <taxon>Alphaproteobacteria</taxon>
        <taxon>Rhodobacterales</taxon>
        <taxon>Paracoccaceae</taxon>
        <taxon>Pontivivens</taxon>
    </lineage>
</organism>
<dbReference type="KEGG" id="poz:I0K15_18025"/>
<dbReference type="GO" id="GO:0005524">
    <property type="term" value="F:ATP binding"/>
    <property type="evidence" value="ECO:0007669"/>
    <property type="project" value="UniProtKB-KW"/>
</dbReference>
<keyword evidence="4" id="KW-0547">Nucleotide-binding</keyword>
<gene>
    <name evidence="9" type="ORF">I0K15_18025</name>
</gene>
<evidence type="ECO:0000256" key="3">
    <source>
        <dbReference type="ARBA" id="ARBA00022475"/>
    </source>
</evidence>
<dbReference type="EMBL" id="CP064942">
    <property type="protein sequence ID" value="QPH53655.1"/>
    <property type="molecule type" value="Genomic_DNA"/>
</dbReference>
<evidence type="ECO:0000313" key="10">
    <source>
        <dbReference type="Proteomes" id="UP000594800"/>
    </source>
</evidence>
<dbReference type="GO" id="GO:0008643">
    <property type="term" value="P:carbohydrate transport"/>
    <property type="evidence" value="ECO:0007669"/>
    <property type="project" value="InterPro"/>
</dbReference>
<dbReference type="Proteomes" id="UP000594800">
    <property type="component" value="Chromosome"/>
</dbReference>
<keyword evidence="3" id="KW-1003">Cell membrane</keyword>
<evidence type="ECO:0000313" key="9">
    <source>
        <dbReference type="EMBL" id="QPH53655.1"/>
    </source>
</evidence>
<dbReference type="Gene3D" id="3.40.50.300">
    <property type="entry name" value="P-loop containing nucleotide triphosphate hydrolases"/>
    <property type="match status" value="1"/>
</dbReference>
<dbReference type="PROSITE" id="PS50893">
    <property type="entry name" value="ABC_TRANSPORTER_2"/>
    <property type="match status" value="1"/>
</dbReference>
<dbReference type="CDD" id="cd03301">
    <property type="entry name" value="ABC_MalK_N"/>
    <property type="match status" value="1"/>
</dbReference>
<evidence type="ECO:0000256" key="4">
    <source>
        <dbReference type="ARBA" id="ARBA00022741"/>
    </source>
</evidence>
<keyword evidence="6" id="KW-1278">Translocase</keyword>
<dbReference type="InterPro" id="IPR012340">
    <property type="entry name" value="NA-bd_OB-fold"/>
</dbReference>
<sequence>MGALQLTQIVKSFGDTRVLGSVDLEVQDGEFLTLVGPSGCGKSTLLRIIAGLEAPDGGRVTLDGRDVTGLRAADRNLAMVFQSYALYPHLTVAENMVTPLRLRDLSAVERIPVAGPLISRAKRRALMEKVREVAEVLRIEPLLGRKPGQLSGGQRQRVALGRAMVREPVAFLMDEPLSNLDAALRVHMRAELSELHRRLATTFIYVTHDQSEALTMSDRIAVMMGGDILQLASPQEVYDNPSSLAVAVFIGSPRINTLPGEVDGDGVVRVGGRALARRVTGAPGPVTVGLRPEHLELRVAPGEDALSGRLVHTENLGSDIFLHLAVEDGAHRLIARAQPGTATALSIGDTVHVVRASGEAMVFDAAGRRLPMAGERRAVEVA</sequence>
<dbReference type="SMART" id="SM00382">
    <property type="entry name" value="AAA"/>
    <property type="match status" value="1"/>
</dbReference>
<keyword evidence="5 9" id="KW-0067">ATP-binding</keyword>
<dbReference type="SUPFAM" id="SSF50331">
    <property type="entry name" value="MOP-like"/>
    <property type="match status" value="1"/>
</dbReference>
<evidence type="ECO:0000259" key="8">
    <source>
        <dbReference type="PROSITE" id="PS50893"/>
    </source>
</evidence>
<evidence type="ECO:0000256" key="7">
    <source>
        <dbReference type="ARBA" id="ARBA00023136"/>
    </source>
</evidence>
<reference evidence="9 10" key="1">
    <citation type="submission" date="2020-11" db="EMBL/GenBank/DDBJ databases">
        <title>Description of Pontivivens ytuae sp. nov. isolated from deep sea sediment of Mariana Trench.</title>
        <authorList>
            <person name="Wang Z."/>
            <person name="Sun Q.-L."/>
            <person name="Xu X.-D."/>
            <person name="Tang Y.-Z."/>
            <person name="Zhang J."/>
        </authorList>
    </citation>
    <scope>NUCLEOTIDE SEQUENCE [LARGE SCALE GENOMIC DNA]</scope>
    <source>
        <strain evidence="9 10">MT2928</strain>
    </source>
</reference>
<dbReference type="InterPro" id="IPR015855">
    <property type="entry name" value="ABC_transpr_MalK-like"/>
</dbReference>
<dbReference type="InterPro" id="IPR027417">
    <property type="entry name" value="P-loop_NTPase"/>
</dbReference>
<evidence type="ECO:0000256" key="2">
    <source>
        <dbReference type="ARBA" id="ARBA00022448"/>
    </source>
</evidence>
<dbReference type="InterPro" id="IPR047641">
    <property type="entry name" value="ABC_transpr_MalK/UgpC-like"/>
</dbReference>
<dbReference type="Gene3D" id="2.40.50.100">
    <property type="match status" value="1"/>
</dbReference>
<keyword evidence="2" id="KW-0813">Transport</keyword>
<comment type="similarity">
    <text evidence="1">Belongs to the ABC transporter superfamily.</text>
</comment>
<dbReference type="InterPro" id="IPR008995">
    <property type="entry name" value="Mo/tungstate-bd_C_term_dom"/>
</dbReference>
<dbReference type="InterPro" id="IPR017871">
    <property type="entry name" value="ABC_transporter-like_CS"/>
</dbReference>
<dbReference type="InterPro" id="IPR003439">
    <property type="entry name" value="ABC_transporter-like_ATP-bd"/>
</dbReference>